<evidence type="ECO:0000313" key="6">
    <source>
        <dbReference type="EMBL" id="PNH12431.1"/>
    </source>
</evidence>
<feature type="region of interest" description="Disordered" evidence="4">
    <location>
        <begin position="894"/>
        <end position="922"/>
    </location>
</feature>
<dbReference type="SMART" id="SM00336">
    <property type="entry name" value="BBOX"/>
    <property type="match status" value="1"/>
</dbReference>
<dbReference type="InterPro" id="IPR000315">
    <property type="entry name" value="Znf_B-box"/>
</dbReference>
<keyword evidence="3" id="KW-0863">Zinc-finger</keyword>
<evidence type="ECO:0000256" key="4">
    <source>
        <dbReference type="SAM" id="MobiDB-lite"/>
    </source>
</evidence>
<dbReference type="CDD" id="cd19821">
    <property type="entry name" value="Bbox1_BBX-like"/>
    <property type="match status" value="1"/>
</dbReference>
<comment type="caution">
    <text evidence="6">The sequence shown here is derived from an EMBL/GenBank/DDBJ whole genome shotgun (WGS) entry which is preliminary data.</text>
</comment>
<dbReference type="InterPro" id="IPR049808">
    <property type="entry name" value="CONSTANS-like_Bbox1"/>
</dbReference>
<name>A0A2J8AIU0_9CHLO</name>
<gene>
    <name evidence="6" type="ORF">TSOC_000651</name>
</gene>
<feature type="domain" description="B box-type" evidence="5">
    <location>
        <begin position="9"/>
        <end position="53"/>
    </location>
</feature>
<feature type="compositionally biased region" description="Polar residues" evidence="4">
    <location>
        <begin position="99"/>
        <end position="111"/>
    </location>
</feature>
<organism evidence="6 7">
    <name type="scientific">Tetrabaena socialis</name>
    <dbReference type="NCBI Taxonomy" id="47790"/>
    <lineage>
        <taxon>Eukaryota</taxon>
        <taxon>Viridiplantae</taxon>
        <taxon>Chlorophyta</taxon>
        <taxon>core chlorophytes</taxon>
        <taxon>Chlorophyceae</taxon>
        <taxon>CS clade</taxon>
        <taxon>Chlamydomonadales</taxon>
        <taxon>Tetrabaenaceae</taxon>
        <taxon>Tetrabaena</taxon>
    </lineage>
</organism>
<keyword evidence="7" id="KW-1185">Reference proteome</keyword>
<dbReference type="OrthoDB" id="541782at2759"/>
<feature type="compositionally biased region" description="Low complexity" evidence="4">
    <location>
        <begin position="156"/>
        <end position="167"/>
    </location>
</feature>
<dbReference type="PROSITE" id="PS50119">
    <property type="entry name" value="ZF_BBOX"/>
    <property type="match status" value="1"/>
</dbReference>
<evidence type="ECO:0000256" key="1">
    <source>
        <dbReference type="ARBA" id="ARBA00022723"/>
    </source>
</evidence>
<sequence length="992" mass="102684">MDSSSCFKVVCDSCDAKLASVFCHSDGAFLCPQCDAQVHSVNKLAQRHMRVPCQSCPVWAYREAKSRGRLLDMPLAACLTRNMQMDIFDGTGPTPGWPANQSSAALTSTPHSDASSPQPTAAPAPENAGSPGSPVPASALYQKASSWPQNSMLAISSQPQPCVPQQSIGDRPMSPYGEPDTATAAGRHAASPFSGCSWDIHGAASTAQPRAQGPDRWSLQDGQSMLAPASAAVHQAEPSQVSQQSQHSLQRVKSQELMDAVDSMDVAMLLDTFCAPLDQLQEQRKSSSSQVTTLHDQQQAQQQQLQMQQQQVVVHQAHQQFQQHAPMNGPPRQMPAMRTMSGMSCLSQTGVSNSNAESMLASGRSSSALLFPSLEQHLASSNAPMTLAGAAGTGWADMPSSAQRQLQQLKQQQQAAMQALHQQQAAVVGAAQQHQQAQMQQLLQRSFTDELPRTSPINIGSGSTAAGTLAAAAARRDAALRAGLGLGVVLSDPGYGRGRSLASSLPQPAANASTSCLQDGLSGLSMDGPMAAAAAAPNIMPAAPPGASPASPLPAAGVAVPGATRPLDASVSSFSGAAALPGSGGSSSVSPSNCTLAGASTEREGPFALAAQHAFLPGSAPPALGLNSSLGLASAGGSCELSDGQLVRMSSEGYRDCGVMHGSAGSVGTLAMSAGDADAMGAALQEWPDSLYRELDPERVAQLSRYKHKRMLRMRARKQVPDARQRFKGRIAKVSSSEGLNEFCAAAAAMPAAGGLVATTSENAAGAAAMRSWAYGNGMGLGGAHHMQRIDEEATQEGSSGLQQAGQAALMSRTTSSVLACSQAAQLQQLRRAQSSGVLEGVRVGGGGAAGQAAHGPGPACHGSALAAPTQDCVITEHDLAALGFDDLPQFSGGLMNGHEDMDESAESLNDGRAKRPAKSQPMTYQRPLMSVQAQCVSAHAQVPVVRPGPPARPSVLDRPIMYGTDRSQFSAAQLSLLDSILADQYRPTGGR</sequence>
<reference evidence="6 7" key="1">
    <citation type="journal article" date="2017" name="Mol. Biol. Evol.">
        <title>The 4-celled Tetrabaena socialis nuclear genome reveals the essential components for genetic control of cell number at the origin of multicellularity in the volvocine lineage.</title>
        <authorList>
            <person name="Featherston J."/>
            <person name="Arakaki Y."/>
            <person name="Hanschen E.R."/>
            <person name="Ferris P.J."/>
            <person name="Michod R.E."/>
            <person name="Olson B.J.S.C."/>
            <person name="Nozaki H."/>
            <person name="Durand P.M."/>
        </authorList>
    </citation>
    <scope>NUCLEOTIDE SEQUENCE [LARGE SCALE GENOMIC DNA]</scope>
    <source>
        <strain evidence="6 7">NIES-571</strain>
    </source>
</reference>
<feature type="compositionally biased region" description="Low complexity" evidence="4">
    <location>
        <begin position="239"/>
        <end position="249"/>
    </location>
</feature>
<protein>
    <submittedName>
        <fullName evidence="6">Zinc finger protein CONSTANS</fullName>
    </submittedName>
</protein>
<feature type="region of interest" description="Disordered" evidence="4">
    <location>
        <begin position="156"/>
        <end position="191"/>
    </location>
</feature>
<evidence type="ECO:0000259" key="5">
    <source>
        <dbReference type="PROSITE" id="PS50119"/>
    </source>
</evidence>
<evidence type="ECO:0000256" key="2">
    <source>
        <dbReference type="ARBA" id="ARBA00022833"/>
    </source>
</evidence>
<evidence type="ECO:0000313" key="7">
    <source>
        <dbReference type="Proteomes" id="UP000236333"/>
    </source>
</evidence>
<dbReference type="AlphaFoldDB" id="A0A2J8AIU0"/>
<feature type="region of interest" description="Disordered" evidence="4">
    <location>
        <begin position="225"/>
        <end position="254"/>
    </location>
</feature>
<dbReference type="EMBL" id="PGGS01000009">
    <property type="protein sequence ID" value="PNH12431.1"/>
    <property type="molecule type" value="Genomic_DNA"/>
</dbReference>
<keyword evidence="2" id="KW-0862">Zinc</keyword>
<evidence type="ECO:0000256" key="3">
    <source>
        <dbReference type="PROSITE-ProRule" id="PRU00024"/>
    </source>
</evidence>
<accession>A0A2J8AIU0</accession>
<keyword evidence="1" id="KW-0479">Metal-binding</keyword>
<dbReference type="GO" id="GO:0008270">
    <property type="term" value="F:zinc ion binding"/>
    <property type="evidence" value="ECO:0007669"/>
    <property type="project" value="UniProtKB-KW"/>
</dbReference>
<proteinExistence type="predicted"/>
<feature type="compositionally biased region" description="Low complexity" evidence="4">
    <location>
        <begin position="112"/>
        <end position="125"/>
    </location>
</feature>
<feature type="region of interest" description="Disordered" evidence="4">
    <location>
        <begin position="89"/>
        <end position="138"/>
    </location>
</feature>
<dbReference type="Proteomes" id="UP000236333">
    <property type="component" value="Unassembled WGS sequence"/>
</dbReference>